<dbReference type="PIRSF" id="PIRSF004749">
    <property type="entry name" value="Pep_def"/>
    <property type="match status" value="1"/>
</dbReference>
<evidence type="ECO:0008006" key="3">
    <source>
        <dbReference type="Google" id="ProtNLM"/>
    </source>
</evidence>
<dbReference type="AlphaFoldDB" id="X1QPU6"/>
<dbReference type="GO" id="GO:0042586">
    <property type="term" value="F:peptide deformylase activity"/>
    <property type="evidence" value="ECO:0007669"/>
    <property type="project" value="InterPro"/>
</dbReference>
<dbReference type="PANTHER" id="PTHR10458">
    <property type="entry name" value="PEPTIDE DEFORMYLASE"/>
    <property type="match status" value="1"/>
</dbReference>
<organism evidence="2">
    <name type="scientific">marine sediment metagenome</name>
    <dbReference type="NCBI Taxonomy" id="412755"/>
    <lineage>
        <taxon>unclassified sequences</taxon>
        <taxon>metagenomes</taxon>
        <taxon>ecological metagenomes</taxon>
    </lineage>
</organism>
<dbReference type="InterPro" id="IPR023635">
    <property type="entry name" value="Peptide_deformylase"/>
</dbReference>
<comment type="similarity">
    <text evidence="1">Belongs to the polypeptide deformylase family.</text>
</comment>
<accession>X1QPU6</accession>
<dbReference type="EMBL" id="BARW01002314">
    <property type="protein sequence ID" value="GAI70278.1"/>
    <property type="molecule type" value="Genomic_DNA"/>
</dbReference>
<name>X1QPU6_9ZZZZ</name>
<proteinExistence type="inferred from homology"/>
<feature type="non-terminal residue" evidence="2">
    <location>
        <position position="135"/>
    </location>
</feature>
<gene>
    <name evidence="2" type="ORF">S12H4_06549</name>
</gene>
<evidence type="ECO:0000313" key="2">
    <source>
        <dbReference type="EMBL" id="GAI70278.1"/>
    </source>
</evidence>
<protein>
    <recommendedName>
        <fullName evidence="3">Peptide deformylase</fullName>
    </recommendedName>
</protein>
<dbReference type="Pfam" id="PF01327">
    <property type="entry name" value="Pep_deformylase"/>
    <property type="match status" value="1"/>
</dbReference>
<dbReference type="InterPro" id="IPR036821">
    <property type="entry name" value="Peptide_deformylase_sf"/>
</dbReference>
<evidence type="ECO:0000256" key="1">
    <source>
        <dbReference type="ARBA" id="ARBA00010759"/>
    </source>
</evidence>
<comment type="caution">
    <text evidence="2">The sequence shown here is derived from an EMBL/GenBank/DDBJ whole genome shotgun (WGS) entry which is preliminary data.</text>
</comment>
<dbReference type="Gene3D" id="3.90.45.10">
    <property type="entry name" value="Peptide deformylase"/>
    <property type="match status" value="1"/>
</dbReference>
<sequence length="135" mass="15025">MRNIVKVPNPILREVSKPVNIIDGYIKELASEMMAYMTGVSRIPCLGLAAVQLGELVRMVVIMGNMYSPDFREPVVIINPEIVRKSDKMVESREGCLSIGDGTQIFIVKRHKLVKVVGLDLNGARRSYKERGLPG</sequence>
<dbReference type="PANTHER" id="PTHR10458:SF22">
    <property type="entry name" value="PEPTIDE DEFORMYLASE"/>
    <property type="match status" value="1"/>
</dbReference>
<dbReference type="SUPFAM" id="SSF56420">
    <property type="entry name" value="Peptide deformylase"/>
    <property type="match status" value="1"/>
</dbReference>
<reference evidence="2" key="1">
    <citation type="journal article" date="2014" name="Front. Microbiol.">
        <title>High frequency of phylogenetically diverse reductive dehalogenase-homologous genes in deep subseafloor sedimentary metagenomes.</title>
        <authorList>
            <person name="Kawai M."/>
            <person name="Futagami T."/>
            <person name="Toyoda A."/>
            <person name="Takaki Y."/>
            <person name="Nishi S."/>
            <person name="Hori S."/>
            <person name="Arai W."/>
            <person name="Tsubouchi T."/>
            <person name="Morono Y."/>
            <person name="Uchiyama I."/>
            <person name="Ito T."/>
            <person name="Fujiyama A."/>
            <person name="Inagaki F."/>
            <person name="Takami H."/>
        </authorList>
    </citation>
    <scope>NUCLEOTIDE SEQUENCE</scope>
    <source>
        <strain evidence="2">Expedition CK06-06</strain>
    </source>
</reference>